<feature type="compositionally biased region" description="Low complexity" evidence="1">
    <location>
        <begin position="74"/>
        <end position="87"/>
    </location>
</feature>
<evidence type="ECO:0000256" key="2">
    <source>
        <dbReference type="SAM" id="Phobius"/>
    </source>
</evidence>
<evidence type="ECO:0000256" key="1">
    <source>
        <dbReference type="SAM" id="MobiDB-lite"/>
    </source>
</evidence>
<keyword evidence="2" id="KW-0812">Transmembrane</keyword>
<accession>A0A6C0KNE1</accession>
<organism evidence="3">
    <name type="scientific">viral metagenome</name>
    <dbReference type="NCBI Taxonomy" id="1070528"/>
    <lineage>
        <taxon>unclassified sequences</taxon>
        <taxon>metagenomes</taxon>
        <taxon>organismal metagenomes</taxon>
    </lineage>
</organism>
<name>A0A6C0KNE1_9ZZZZ</name>
<evidence type="ECO:0000313" key="3">
    <source>
        <dbReference type="EMBL" id="QHU18666.1"/>
    </source>
</evidence>
<feature type="region of interest" description="Disordered" evidence="1">
    <location>
        <begin position="66"/>
        <end position="87"/>
    </location>
</feature>
<feature type="transmembrane region" description="Helical" evidence="2">
    <location>
        <begin position="105"/>
        <end position="126"/>
    </location>
</feature>
<keyword evidence="2" id="KW-0472">Membrane</keyword>
<protein>
    <submittedName>
        <fullName evidence="3">Uncharacterized protein</fullName>
    </submittedName>
</protein>
<dbReference type="EMBL" id="MN740936">
    <property type="protein sequence ID" value="QHU18666.1"/>
    <property type="molecule type" value="Genomic_DNA"/>
</dbReference>
<keyword evidence="2" id="KW-1133">Transmembrane helix</keyword>
<dbReference type="AlphaFoldDB" id="A0A6C0KNE1"/>
<sequence>MHYKSSCGTIRIKIQYGHRMSEDNISLWKSLKNRFQYEIKHAIDKPEANQQAAEAEVAAAEAKRKEEQKKSEQFENQQQTDTTVETDTSDGFSIKRLFGKIGNQLQNIVSILFFPLIALVLSMLVANEMIVYNPPIRIIFFLFTFLLCIFLRPYMMGLSFFYIVKAGYSYYINNMTDGPKRNIMPTIFALLPITTYQPVSSYGSFFIYPFRYPKSEEARNKLPELMKDYENQLEESFPGLSQVQNLPMFVKDLENVKEYITHLHDVKESPTDLNITKNKEASINTSSTLSLPTDVNVTKNKVDSTSTPLTLSLPS</sequence>
<reference evidence="3" key="1">
    <citation type="journal article" date="2020" name="Nature">
        <title>Giant virus diversity and host interactions through global metagenomics.</title>
        <authorList>
            <person name="Schulz F."/>
            <person name="Roux S."/>
            <person name="Paez-Espino D."/>
            <person name="Jungbluth S."/>
            <person name="Walsh D.A."/>
            <person name="Denef V.J."/>
            <person name="McMahon K.D."/>
            <person name="Konstantinidis K.T."/>
            <person name="Eloe-Fadrosh E.A."/>
            <person name="Kyrpides N.C."/>
            <person name="Woyke T."/>
        </authorList>
    </citation>
    <scope>NUCLEOTIDE SEQUENCE</scope>
    <source>
        <strain evidence="3">GVMAG-S-3300013006-158</strain>
    </source>
</reference>
<proteinExistence type="predicted"/>
<feature type="transmembrane region" description="Helical" evidence="2">
    <location>
        <begin position="138"/>
        <end position="164"/>
    </location>
</feature>